<dbReference type="InterPro" id="IPR050553">
    <property type="entry name" value="Thioredoxin_ResA/DsbE_sf"/>
</dbReference>
<evidence type="ECO:0000313" key="3">
    <source>
        <dbReference type="Proteomes" id="UP001430377"/>
    </source>
</evidence>
<dbReference type="InterPro" id="IPR000866">
    <property type="entry name" value="AhpC/TSA"/>
</dbReference>
<reference evidence="2 3" key="1">
    <citation type="submission" date="2021-06" db="EMBL/GenBank/DDBJ databases">
        <title>Halomicroarcula sp. a new haloarchaeum isolated from saline soil.</title>
        <authorList>
            <person name="Duran-Viseras A."/>
            <person name="Sanchez-Porro C."/>
            <person name="Ventosa A."/>
        </authorList>
    </citation>
    <scope>NUCLEOTIDE SEQUENCE [LARGE SCALE GENOMIC DNA]</scope>
    <source>
        <strain evidence="2 3">F13</strain>
    </source>
</reference>
<accession>A0AAW4PY43</accession>
<name>A0AAW4PY43_9EURY</name>
<protein>
    <submittedName>
        <fullName evidence="2">Redoxin domain-containing protein</fullName>
    </submittedName>
</protein>
<dbReference type="Gene3D" id="1.25.10.10">
    <property type="entry name" value="Leucine-rich Repeat Variant"/>
    <property type="match status" value="1"/>
</dbReference>
<organism evidence="2 3">
    <name type="scientific">Haloarcula rubra</name>
    <dbReference type="NCBI Taxonomy" id="2487747"/>
    <lineage>
        <taxon>Archaea</taxon>
        <taxon>Methanobacteriati</taxon>
        <taxon>Methanobacteriota</taxon>
        <taxon>Stenosarchaea group</taxon>
        <taxon>Halobacteria</taxon>
        <taxon>Halobacteriales</taxon>
        <taxon>Haloarculaceae</taxon>
        <taxon>Haloarcula</taxon>
    </lineage>
</organism>
<dbReference type="GO" id="GO:0016491">
    <property type="term" value="F:oxidoreductase activity"/>
    <property type="evidence" value="ECO:0007669"/>
    <property type="project" value="InterPro"/>
</dbReference>
<dbReference type="RefSeq" id="WP_220620031.1">
    <property type="nucleotide sequence ID" value="NZ_RKLR01000011.1"/>
</dbReference>
<dbReference type="Pfam" id="PF13646">
    <property type="entry name" value="HEAT_2"/>
    <property type="match status" value="1"/>
</dbReference>
<dbReference type="InterPro" id="IPR036249">
    <property type="entry name" value="Thioredoxin-like_sf"/>
</dbReference>
<dbReference type="PANTHER" id="PTHR42852:SF13">
    <property type="entry name" value="PROTEIN DIPZ"/>
    <property type="match status" value="1"/>
</dbReference>
<dbReference type="SMART" id="SM00567">
    <property type="entry name" value="EZ_HEAT"/>
    <property type="match status" value="3"/>
</dbReference>
<dbReference type="InterPro" id="IPR004155">
    <property type="entry name" value="PBS_lyase_HEAT"/>
</dbReference>
<keyword evidence="3" id="KW-1185">Reference proteome</keyword>
<dbReference type="Gene3D" id="3.40.30.10">
    <property type="entry name" value="Glutaredoxin"/>
    <property type="match status" value="1"/>
</dbReference>
<sequence length="371" mass="41986">MNDTEVSSSDGMSVEAVLDRVRTHTFHPVDETSFTVDRTLEEHGIADLDDDDWRVRLLAVRDLVRLGDAKTSETAGGLEDDDVQVRYVCATALGILRAQSEVESLERVVREDPDPLARSQAIVALGQIGATQSLDLLRDRHANDDSKDVRHQAELSIDRIEKGAVAEPDLEAAYRNLDENTFEQLAVGEGAPSFVLPDTDGRTWDLEDSIGDDWTVLIWVFADWCPVCHREFDELIELREELQEADINVATIECHGQYRGRVMVGREFEPEYWFAEESFIESYAEEIWWPHLLDRAGAVGAKYGVDPMAYAVHAEYINRPATIILDPTGAVRFAYYGTFWGDRPSIEETLAMIQSKEFEYENPERRQVASE</sequence>
<comment type="caution">
    <text evidence="2">The sequence shown here is derived from an EMBL/GenBank/DDBJ whole genome shotgun (WGS) entry which is preliminary data.</text>
</comment>
<proteinExistence type="predicted"/>
<dbReference type="GO" id="GO:0016209">
    <property type="term" value="F:antioxidant activity"/>
    <property type="evidence" value="ECO:0007669"/>
    <property type="project" value="InterPro"/>
</dbReference>
<dbReference type="InterPro" id="IPR013766">
    <property type="entry name" value="Thioredoxin_domain"/>
</dbReference>
<dbReference type="InterPro" id="IPR016024">
    <property type="entry name" value="ARM-type_fold"/>
</dbReference>
<evidence type="ECO:0000313" key="2">
    <source>
        <dbReference type="EMBL" id="MBX0325162.1"/>
    </source>
</evidence>
<dbReference type="PANTHER" id="PTHR42852">
    <property type="entry name" value="THIOL:DISULFIDE INTERCHANGE PROTEIN DSBE"/>
    <property type="match status" value="1"/>
</dbReference>
<dbReference type="PROSITE" id="PS51352">
    <property type="entry name" value="THIOREDOXIN_2"/>
    <property type="match status" value="1"/>
</dbReference>
<dbReference type="Pfam" id="PF00578">
    <property type="entry name" value="AhpC-TSA"/>
    <property type="match status" value="1"/>
</dbReference>
<dbReference type="Proteomes" id="UP001430377">
    <property type="component" value="Unassembled WGS sequence"/>
</dbReference>
<feature type="domain" description="Thioredoxin" evidence="1">
    <location>
        <begin position="185"/>
        <end position="358"/>
    </location>
</feature>
<dbReference type="InterPro" id="IPR011989">
    <property type="entry name" value="ARM-like"/>
</dbReference>
<evidence type="ECO:0000259" key="1">
    <source>
        <dbReference type="PROSITE" id="PS51352"/>
    </source>
</evidence>
<dbReference type="EMBL" id="RKLR01000011">
    <property type="protein sequence ID" value="MBX0325162.1"/>
    <property type="molecule type" value="Genomic_DNA"/>
</dbReference>
<gene>
    <name evidence="2" type="ORF">EGH21_19225</name>
</gene>
<dbReference type="SUPFAM" id="SSF52833">
    <property type="entry name" value="Thioredoxin-like"/>
    <property type="match status" value="1"/>
</dbReference>
<dbReference type="AlphaFoldDB" id="A0AAW4PY43"/>
<dbReference type="CDD" id="cd02966">
    <property type="entry name" value="TlpA_like_family"/>
    <property type="match status" value="1"/>
</dbReference>
<dbReference type="SUPFAM" id="SSF48371">
    <property type="entry name" value="ARM repeat"/>
    <property type="match status" value="1"/>
</dbReference>